<protein>
    <submittedName>
        <fullName evidence="2">Uncharacterized protein</fullName>
    </submittedName>
</protein>
<dbReference type="AlphaFoldDB" id="A0A2C9VDU6"/>
<keyword evidence="1" id="KW-1133">Transmembrane helix</keyword>
<proteinExistence type="predicted"/>
<feature type="transmembrane region" description="Helical" evidence="1">
    <location>
        <begin position="78"/>
        <end position="97"/>
    </location>
</feature>
<organism evidence="2">
    <name type="scientific">Manihot esculenta</name>
    <name type="common">Cassava</name>
    <name type="synonym">Jatropha manihot</name>
    <dbReference type="NCBI Taxonomy" id="3983"/>
    <lineage>
        <taxon>Eukaryota</taxon>
        <taxon>Viridiplantae</taxon>
        <taxon>Streptophyta</taxon>
        <taxon>Embryophyta</taxon>
        <taxon>Tracheophyta</taxon>
        <taxon>Spermatophyta</taxon>
        <taxon>Magnoliopsida</taxon>
        <taxon>eudicotyledons</taxon>
        <taxon>Gunneridae</taxon>
        <taxon>Pentapetalae</taxon>
        <taxon>rosids</taxon>
        <taxon>fabids</taxon>
        <taxon>Malpighiales</taxon>
        <taxon>Euphorbiaceae</taxon>
        <taxon>Crotonoideae</taxon>
        <taxon>Manihoteae</taxon>
        <taxon>Manihot</taxon>
    </lineage>
</organism>
<sequence>MIGHAPWNGCNLADYVNGLLSVSTCDGLIAIPLALKQIRWCGVLQNCFCLPNNGAGENPYRTHKPRNLSPGRFSMFKLYCWLVGACVLVVYLCLIYGTCVPDKPLVPLVSQCYLRKC</sequence>
<reference evidence="2" key="1">
    <citation type="submission" date="2016-02" db="EMBL/GenBank/DDBJ databases">
        <title>WGS assembly of Manihot esculenta.</title>
        <authorList>
            <person name="Bredeson J.V."/>
            <person name="Prochnik S.E."/>
            <person name="Lyons J.B."/>
            <person name="Schmutz J."/>
            <person name="Grimwood J."/>
            <person name="Vrebalov J."/>
            <person name="Bart R.S."/>
            <person name="Amuge T."/>
            <person name="Ferguson M.E."/>
            <person name="Green R."/>
            <person name="Putnam N."/>
            <person name="Stites J."/>
            <person name="Rounsley S."/>
            <person name="Rokhsar D.S."/>
        </authorList>
    </citation>
    <scope>NUCLEOTIDE SEQUENCE [LARGE SCALE GENOMIC DNA]</scope>
    <source>
        <tissue evidence="2">Leaf</tissue>
    </source>
</reference>
<keyword evidence="1" id="KW-0472">Membrane</keyword>
<gene>
    <name evidence="2" type="ORF">MANES_09G170500</name>
</gene>
<dbReference type="EMBL" id="CM004395">
    <property type="protein sequence ID" value="OAY42319.1"/>
    <property type="molecule type" value="Genomic_DNA"/>
</dbReference>
<keyword evidence="1" id="KW-0812">Transmembrane</keyword>
<evidence type="ECO:0000313" key="2">
    <source>
        <dbReference type="EMBL" id="OAY42319.1"/>
    </source>
</evidence>
<accession>A0A2C9VDU6</accession>
<evidence type="ECO:0000256" key="1">
    <source>
        <dbReference type="SAM" id="Phobius"/>
    </source>
</evidence>
<name>A0A2C9VDU6_MANES</name>